<dbReference type="AlphaFoldDB" id="A0A923DXE0"/>
<dbReference type="RefSeq" id="WP_182922481.1">
    <property type="nucleotide sequence ID" value="NZ_WNXD01000002.1"/>
</dbReference>
<gene>
    <name evidence="2" type="ORF">GM921_09855</name>
</gene>
<evidence type="ECO:0000313" key="2">
    <source>
        <dbReference type="EMBL" id="MBB2145791.1"/>
    </source>
</evidence>
<keyword evidence="1" id="KW-0472">Membrane</keyword>
<dbReference type="Proteomes" id="UP000601055">
    <property type="component" value="Unassembled WGS sequence"/>
</dbReference>
<evidence type="ECO:0000256" key="1">
    <source>
        <dbReference type="SAM" id="Phobius"/>
    </source>
</evidence>
<dbReference type="EMBL" id="WNXD01000002">
    <property type="protein sequence ID" value="MBB2145791.1"/>
    <property type="molecule type" value="Genomic_DNA"/>
</dbReference>
<keyword evidence="1" id="KW-0812">Transmembrane</keyword>
<name>A0A923DXE0_9SPHI</name>
<sequence>MLKAGALYFSLTIAFFIAVISALLIMLAAHYRGVYLKEIRFARLAENLDSGSAYVLADQNWVEGKKIMDLYGDGTDSLLLEQKQWGLFDLAVLRSFRLQDTLQRAFLIGRQTDSVALYLSDEDRPLALSGDTKITGDVVLPKAGIKKAYAEGKPYANVQTVYGGKMSFSDRNLNELDQSMLKKLKDHLLQDRERLPLLIQSELVVSFLDSTQSFRLAKNAELNAVALKGNLILFADSSVTITRSARLTGIQIYAPVIHIEAGFKGNCQLFATESIVVEKEVALDFPSVLGVIRTSPSVAQPNISLGDHVVFNGIIFSHEQKRSPLQTLVSLGKETKVKGEVYSTGLVKLSKGVVIEGKVSCHRFIMQTPVTLYENFLIDVLLNRRARSRYYLSSRLFQGGQSNHILKWLD</sequence>
<reference evidence="2" key="1">
    <citation type="submission" date="2019-11" db="EMBL/GenBank/DDBJ databases">
        <title>Description of Pedobacter sp. LMG 31464T.</title>
        <authorList>
            <person name="Carlier A."/>
            <person name="Qi S."/>
            <person name="Vandamme P."/>
        </authorList>
    </citation>
    <scope>NUCLEOTIDE SEQUENCE</scope>
    <source>
        <strain evidence="2">LMG 31464</strain>
    </source>
</reference>
<keyword evidence="3" id="KW-1185">Reference proteome</keyword>
<accession>A0A923DXE0</accession>
<feature type="transmembrane region" description="Helical" evidence="1">
    <location>
        <begin position="6"/>
        <end position="31"/>
    </location>
</feature>
<comment type="caution">
    <text evidence="2">The sequence shown here is derived from an EMBL/GenBank/DDBJ whole genome shotgun (WGS) entry which is preliminary data.</text>
</comment>
<organism evidence="2 3">
    <name type="scientific">Pedobacter planticolens</name>
    <dbReference type="NCBI Taxonomy" id="2679964"/>
    <lineage>
        <taxon>Bacteria</taxon>
        <taxon>Pseudomonadati</taxon>
        <taxon>Bacteroidota</taxon>
        <taxon>Sphingobacteriia</taxon>
        <taxon>Sphingobacteriales</taxon>
        <taxon>Sphingobacteriaceae</taxon>
        <taxon>Pedobacter</taxon>
    </lineage>
</organism>
<evidence type="ECO:0000313" key="3">
    <source>
        <dbReference type="Proteomes" id="UP000601055"/>
    </source>
</evidence>
<proteinExistence type="predicted"/>
<protein>
    <submittedName>
        <fullName evidence="2">Uncharacterized protein</fullName>
    </submittedName>
</protein>
<keyword evidence="1" id="KW-1133">Transmembrane helix</keyword>